<name>A0A835R374_VANPL</name>
<keyword evidence="3" id="KW-0677">Repeat</keyword>
<gene>
    <name evidence="6" type="ORF">HPP92_008855</name>
</gene>
<dbReference type="FunFam" id="3.80.10.10:FF:000024">
    <property type="entry name" value="Somatic embryogenesis receptor kinase 1"/>
    <property type="match status" value="1"/>
</dbReference>
<dbReference type="Gene3D" id="3.80.10.10">
    <property type="entry name" value="Ribonuclease Inhibitor"/>
    <property type="match status" value="1"/>
</dbReference>
<keyword evidence="7" id="KW-1185">Reference proteome</keyword>
<evidence type="ECO:0000313" key="7">
    <source>
        <dbReference type="Proteomes" id="UP000636800"/>
    </source>
</evidence>
<accession>A0A835R374</accession>
<evidence type="ECO:0000256" key="2">
    <source>
        <dbReference type="ARBA" id="ARBA00022729"/>
    </source>
</evidence>
<proteinExistence type="predicted"/>
<reference evidence="6 7" key="1">
    <citation type="journal article" date="2020" name="Nat. Food">
        <title>A phased Vanilla planifolia genome enables genetic improvement of flavour and production.</title>
        <authorList>
            <person name="Hasing T."/>
            <person name="Tang H."/>
            <person name="Brym M."/>
            <person name="Khazi F."/>
            <person name="Huang T."/>
            <person name="Chambers A.H."/>
        </authorList>
    </citation>
    <scope>NUCLEOTIDE SEQUENCE [LARGE SCALE GENOMIC DNA]</scope>
    <source>
        <tissue evidence="6">Leaf</tissue>
    </source>
</reference>
<evidence type="ECO:0000256" key="3">
    <source>
        <dbReference type="ARBA" id="ARBA00022737"/>
    </source>
</evidence>
<feature type="domain" description="Disease resistance R13L4/SHOC-2-like LRR" evidence="5">
    <location>
        <begin position="94"/>
        <end position="200"/>
    </location>
</feature>
<dbReference type="AlphaFoldDB" id="A0A835R374"/>
<sequence length="251" mass="27776">MPMGAKEEKDVVFWMTFLWFLGYAAGLLSPKGVNFEVQALMDIKTSLKDPRGSLQNWDKDSVDPCSWTMVTCSSQNLVIGLGAPSQSLSGSLSPSIGNLSNLEIVLLQNNEISGSITKEIGKLKKLRTLDLSCNHFSGEIPTSLGQLRNLQYLRLNNNSLSGRFPESLANITELSFLDLSFNNLTGPSQNFLQELSTLRGILLSVKPVQTKNAMEVSPYRASLSRVLYQMLRHHQSSKFTELLLHLGLALD</sequence>
<keyword evidence="1" id="KW-0433">Leucine-rich repeat</keyword>
<dbReference type="InterPro" id="IPR055414">
    <property type="entry name" value="LRR_R13L4/SHOC2-like"/>
</dbReference>
<protein>
    <recommendedName>
        <fullName evidence="8">Leucine-rich repeat-containing N-terminal plant-type domain-containing protein</fullName>
    </recommendedName>
</protein>
<dbReference type="InterPro" id="IPR032675">
    <property type="entry name" value="LRR_dom_sf"/>
</dbReference>
<dbReference type="OrthoDB" id="20018at2759"/>
<keyword evidence="2" id="KW-0732">Signal</keyword>
<evidence type="ECO:0000259" key="5">
    <source>
        <dbReference type="Pfam" id="PF23598"/>
    </source>
</evidence>
<dbReference type="PANTHER" id="PTHR47988">
    <property type="entry name" value="SOMATIC EMBRYOGENESIS RECEPTOR KINASE 1"/>
    <property type="match status" value="1"/>
</dbReference>
<evidence type="ECO:0000256" key="1">
    <source>
        <dbReference type="ARBA" id="ARBA00022614"/>
    </source>
</evidence>
<dbReference type="SUPFAM" id="SSF52058">
    <property type="entry name" value="L domain-like"/>
    <property type="match status" value="1"/>
</dbReference>
<dbReference type="Pfam" id="PF23598">
    <property type="entry name" value="LRR_14"/>
    <property type="match status" value="1"/>
</dbReference>
<dbReference type="Pfam" id="PF08263">
    <property type="entry name" value="LRRNT_2"/>
    <property type="match status" value="1"/>
</dbReference>
<organism evidence="6 7">
    <name type="scientific">Vanilla planifolia</name>
    <name type="common">Vanilla</name>
    <dbReference type="NCBI Taxonomy" id="51239"/>
    <lineage>
        <taxon>Eukaryota</taxon>
        <taxon>Viridiplantae</taxon>
        <taxon>Streptophyta</taxon>
        <taxon>Embryophyta</taxon>
        <taxon>Tracheophyta</taxon>
        <taxon>Spermatophyta</taxon>
        <taxon>Magnoliopsida</taxon>
        <taxon>Liliopsida</taxon>
        <taxon>Asparagales</taxon>
        <taxon>Orchidaceae</taxon>
        <taxon>Vanilloideae</taxon>
        <taxon>Vanilleae</taxon>
        <taxon>Vanilla</taxon>
    </lineage>
</organism>
<feature type="domain" description="Leucine-rich repeat-containing N-terminal plant-type" evidence="4">
    <location>
        <begin position="34"/>
        <end position="73"/>
    </location>
</feature>
<dbReference type="InterPro" id="IPR013210">
    <property type="entry name" value="LRR_N_plant-typ"/>
</dbReference>
<dbReference type="EMBL" id="JADCNL010000004">
    <property type="protein sequence ID" value="KAG0484776.1"/>
    <property type="molecule type" value="Genomic_DNA"/>
</dbReference>
<dbReference type="Proteomes" id="UP000636800">
    <property type="component" value="Unassembled WGS sequence"/>
</dbReference>
<evidence type="ECO:0008006" key="8">
    <source>
        <dbReference type="Google" id="ProtNLM"/>
    </source>
</evidence>
<comment type="caution">
    <text evidence="6">The sequence shown here is derived from an EMBL/GenBank/DDBJ whole genome shotgun (WGS) entry which is preliminary data.</text>
</comment>
<evidence type="ECO:0000313" key="6">
    <source>
        <dbReference type="EMBL" id="KAG0484776.1"/>
    </source>
</evidence>
<evidence type="ECO:0000259" key="4">
    <source>
        <dbReference type="Pfam" id="PF08263"/>
    </source>
</evidence>